<dbReference type="EMBL" id="JAESVG020000003">
    <property type="protein sequence ID" value="KAG8628787.1"/>
    <property type="molecule type" value="Genomic_DNA"/>
</dbReference>
<name>A0A8K0PHQ6_9PEZI</name>
<dbReference type="SMART" id="SM00835">
    <property type="entry name" value="Cupin_1"/>
    <property type="match status" value="1"/>
</dbReference>
<dbReference type="AlphaFoldDB" id="A0A8K0PHQ6"/>
<dbReference type="OrthoDB" id="1921208at2759"/>
<dbReference type="PANTHER" id="PTHR31238">
    <property type="entry name" value="GERMIN-LIKE PROTEIN SUBFAMILY 3 MEMBER 3"/>
    <property type="match status" value="1"/>
</dbReference>
<keyword evidence="4" id="KW-0479">Metal-binding</keyword>
<dbReference type="Gene3D" id="2.60.120.10">
    <property type="entry name" value="Jelly Rolls"/>
    <property type="match status" value="1"/>
</dbReference>
<feature type="signal peptide" evidence="6">
    <location>
        <begin position="1"/>
        <end position="16"/>
    </location>
</feature>
<keyword evidence="6" id="KW-0732">Signal</keyword>
<protein>
    <recommendedName>
        <fullName evidence="7">Cupin type-1 domain-containing protein</fullName>
    </recommendedName>
</protein>
<evidence type="ECO:0000256" key="1">
    <source>
        <dbReference type="ARBA" id="ARBA00004613"/>
    </source>
</evidence>
<keyword evidence="5" id="KW-0464">Manganese</keyword>
<comment type="caution">
    <text evidence="8">The sequence shown here is derived from an EMBL/GenBank/DDBJ whole genome shotgun (WGS) entry which is preliminary data.</text>
</comment>
<evidence type="ECO:0000256" key="4">
    <source>
        <dbReference type="ARBA" id="ARBA00022723"/>
    </source>
</evidence>
<evidence type="ECO:0000256" key="6">
    <source>
        <dbReference type="SAM" id="SignalP"/>
    </source>
</evidence>
<keyword evidence="3" id="KW-0964">Secreted</keyword>
<dbReference type="SUPFAM" id="SSF51182">
    <property type="entry name" value="RmlC-like cupins"/>
    <property type="match status" value="1"/>
</dbReference>
<comment type="similarity">
    <text evidence="2">Belongs to the germin family.</text>
</comment>
<feature type="domain" description="Cupin type-1" evidence="7">
    <location>
        <begin position="50"/>
        <end position="197"/>
    </location>
</feature>
<proteinExistence type="inferred from homology"/>
<dbReference type="GO" id="GO:0030145">
    <property type="term" value="F:manganese ion binding"/>
    <property type="evidence" value="ECO:0007669"/>
    <property type="project" value="InterPro"/>
</dbReference>
<evidence type="ECO:0000259" key="7">
    <source>
        <dbReference type="SMART" id="SM00835"/>
    </source>
</evidence>
<dbReference type="GO" id="GO:0005576">
    <property type="term" value="C:extracellular region"/>
    <property type="evidence" value="ECO:0007669"/>
    <property type="project" value="UniProtKB-SubCell"/>
</dbReference>
<dbReference type="InterPro" id="IPR006045">
    <property type="entry name" value="Cupin_1"/>
</dbReference>
<dbReference type="Proteomes" id="UP000809789">
    <property type="component" value="Unassembled WGS sequence"/>
</dbReference>
<dbReference type="InterPro" id="IPR011051">
    <property type="entry name" value="RmlC_Cupin_sf"/>
</dbReference>
<organism evidence="8 9">
    <name type="scientific">Elsinoe batatas</name>
    <dbReference type="NCBI Taxonomy" id="2601811"/>
    <lineage>
        <taxon>Eukaryota</taxon>
        <taxon>Fungi</taxon>
        <taxon>Dikarya</taxon>
        <taxon>Ascomycota</taxon>
        <taxon>Pezizomycotina</taxon>
        <taxon>Dothideomycetes</taxon>
        <taxon>Dothideomycetidae</taxon>
        <taxon>Myriangiales</taxon>
        <taxon>Elsinoaceae</taxon>
        <taxon>Elsinoe</taxon>
    </lineage>
</organism>
<dbReference type="InterPro" id="IPR014710">
    <property type="entry name" value="RmlC-like_jellyroll"/>
</dbReference>
<keyword evidence="9" id="KW-1185">Reference proteome</keyword>
<evidence type="ECO:0000256" key="5">
    <source>
        <dbReference type="ARBA" id="ARBA00023211"/>
    </source>
</evidence>
<dbReference type="InterPro" id="IPR001929">
    <property type="entry name" value="Germin"/>
</dbReference>
<sequence length="263" mass="27852">MRPTTILPFLPLTVLAVDKTSNPSLVASLKTAATAHDRLSLLPGTTSWTFDFTTQPNSHFSPGGVINANAATFPAVTGNGMTMAMINLGPCSQLPPHFHARASNYVVSIHGDIQTYMIGENGSPTIGALLKPGQMTIFPQGAPHTMWNPGCENAQLVSALSNEDPGTMNLANALFQFGDEDEELVNAAFGYQDVVNGGSKGKVPPSGSGAVYGPKSCLERCKKVNGGKAPEETWGMSKGEFNYDAGEGQVKRRDGFARYGRAM</sequence>
<gene>
    <name evidence="8" type="ORF">KVT40_002652</name>
</gene>
<dbReference type="Pfam" id="PF00190">
    <property type="entry name" value="Cupin_1"/>
    <property type="match status" value="1"/>
</dbReference>
<dbReference type="PRINTS" id="PR00325">
    <property type="entry name" value="GERMIN"/>
</dbReference>
<comment type="subcellular location">
    <subcellularLocation>
        <location evidence="1">Secreted</location>
    </subcellularLocation>
</comment>
<feature type="chain" id="PRO_5035420018" description="Cupin type-1 domain-containing protein" evidence="6">
    <location>
        <begin position="17"/>
        <end position="263"/>
    </location>
</feature>
<evidence type="ECO:0000256" key="3">
    <source>
        <dbReference type="ARBA" id="ARBA00022525"/>
    </source>
</evidence>
<evidence type="ECO:0000313" key="9">
    <source>
        <dbReference type="Proteomes" id="UP000809789"/>
    </source>
</evidence>
<reference evidence="8" key="1">
    <citation type="submission" date="2021-07" db="EMBL/GenBank/DDBJ databases">
        <title>Elsinoe batatas strain:CRI-CJ2 Genome sequencing and assembly.</title>
        <authorList>
            <person name="Huang L."/>
        </authorList>
    </citation>
    <scope>NUCLEOTIDE SEQUENCE</scope>
    <source>
        <strain evidence="8">CRI-CJ2</strain>
    </source>
</reference>
<accession>A0A8K0PHQ6</accession>
<dbReference type="CDD" id="cd02241">
    <property type="entry name" value="cupin_OxOx"/>
    <property type="match status" value="1"/>
</dbReference>
<evidence type="ECO:0000313" key="8">
    <source>
        <dbReference type="EMBL" id="KAG8628787.1"/>
    </source>
</evidence>
<evidence type="ECO:0000256" key="2">
    <source>
        <dbReference type="ARBA" id="ARBA00007456"/>
    </source>
</evidence>